<dbReference type="EMBL" id="CAJNNW010036658">
    <property type="protein sequence ID" value="CAE8736387.1"/>
    <property type="molecule type" value="Genomic_DNA"/>
</dbReference>
<dbReference type="Proteomes" id="UP000626109">
    <property type="component" value="Unassembled WGS sequence"/>
</dbReference>
<keyword evidence="1" id="KW-0106">Calcium</keyword>
<dbReference type="InterPro" id="IPR018247">
    <property type="entry name" value="EF_Hand_1_Ca_BS"/>
</dbReference>
<dbReference type="Pfam" id="PF13499">
    <property type="entry name" value="EF-hand_7"/>
    <property type="match status" value="1"/>
</dbReference>
<gene>
    <name evidence="3" type="ORF">PGLA2088_LOCUS48288</name>
</gene>
<organism evidence="3 4">
    <name type="scientific">Polarella glacialis</name>
    <name type="common">Dinoflagellate</name>
    <dbReference type="NCBI Taxonomy" id="89957"/>
    <lineage>
        <taxon>Eukaryota</taxon>
        <taxon>Sar</taxon>
        <taxon>Alveolata</taxon>
        <taxon>Dinophyceae</taxon>
        <taxon>Suessiales</taxon>
        <taxon>Suessiaceae</taxon>
        <taxon>Polarella</taxon>
    </lineage>
</organism>
<dbReference type="PROSITE" id="PS50222">
    <property type="entry name" value="EF_HAND_2"/>
    <property type="match status" value="2"/>
</dbReference>
<name>A0A813LRK3_POLGL</name>
<dbReference type="Gene3D" id="1.10.238.10">
    <property type="entry name" value="EF-hand"/>
    <property type="match status" value="1"/>
</dbReference>
<dbReference type="SMART" id="SM00054">
    <property type="entry name" value="EFh"/>
    <property type="match status" value="2"/>
</dbReference>
<evidence type="ECO:0000259" key="2">
    <source>
        <dbReference type="PROSITE" id="PS50222"/>
    </source>
</evidence>
<feature type="non-terminal residue" evidence="3">
    <location>
        <position position="1"/>
    </location>
</feature>
<accession>A0A813LRK3</accession>
<evidence type="ECO:0000256" key="1">
    <source>
        <dbReference type="ARBA" id="ARBA00022837"/>
    </source>
</evidence>
<dbReference type="GO" id="GO:0005509">
    <property type="term" value="F:calcium ion binding"/>
    <property type="evidence" value="ECO:0007669"/>
    <property type="project" value="InterPro"/>
</dbReference>
<protein>
    <recommendedName>
        <fullName evidence="2">EF-hand domain-containing protein</fullName>
    </recommendedName>
</protein>
<dbReference type="InterPro" id="IPR011992">
    <property type="entry name" value="EF-hand-dom_pair"/>
</dbReference>
<dbReference type="SUPFAM" id="SSF47473">
    <property type="entry name" value="EF-hand"/>
    <property type="match status" value="1"/>
</dbReference>
<dbReference type="InterPro" id="IPR002048">
    <property type="entry name" value="EF_hand_dom"/>
</dbReference>
<proteinExistence type="predicted"/>
<evidence type="ECO:0000313" key="4">
    <source>
        <dbReference type="Proteomes" id="UP000626109"/>
    </source>
</evidence>
<feature type="domain" description="EF-hand" evidence="2">
    <location>
        <begin position="101"/>
        <end position="136"/>
    </location>
</feature>
<comment type="caution">
    <text evidence="3">The sequence shown here is derived from an EMBL/GenBank/DDBJ whole genome shotgun (WGS) entry which is preliminary data.</text>
</comment>
<sequence>ARVGKETHDNLRPTLGKTEPISFLKEVQLLSSKVVRSLTHDDTKSCLGYMGHARMTLRCFLSVALPFLTPAQVEACLAWFLAFEAIKTMEHILGDSALGNISASEIEGLFKVIDADGDGNISVQEVAQQCNFSQSEAKELIAMFDKDHNGEISKFELKNTLWHVDSGLGAAFSSYFLAAANDRVKI</sequence>
<dbReference type="PROSITE" id="PS00018">
    <property type="entry name" value="EF_HAND_1"/>
    <property type="match status" value="2"/>
</dbReference>
<reference evidence="3" key="1">
    <citation type="submission" date="2021-02" db="EMBL/GenBank/DDBJ databases">
        <authorList>
            <person name="Dougan E. K."/>
            <person name="Rhodes N."/>
            <person name="Thang M."/>
            <person name="Chan C."/>
        </authorList>
    </citation>
    <scope>NUCLEOTIDE SEQUENCE</scope>
</reference>
<feature type="domain" description="EF-hand" evidence="2">
    <location>
        <begin position="137"/>
        <end position="167"/>
    </location>
</feature>
<dbReference type="AlphaFoldDB" id="A0A813LRK3"/>
<dbReference type="CDD" id="cd00051">
    <property type="entry name" value="EFh"/>
    <property type="match status" value="1"/>
</dbReference>
<evidence type="ECO:0000313" key="3">
    <source>
        <dbReference type="EMBL" id="CAE8736387.1"/>
    </source>
</evidence>